<evidence type="ECO:0000259" key="3">
    <source>
        <dbReference type="Pfam" id="PF14242"/>
    </source>
</evidence>
<keyword evidence="5" id="KW-1185">Reference proteome</keyword>
<reference evidence="4 5" key="1">
    <citation type="submission" date="2017-10" db="EMBL/GenBank/DDBJ databases">
        <title>Sequencing the genomes of 1000 actinobacteria strains.</title>
        <authorList>
            <person name="Klenk H.-P."/>
        </authorList>
    </citation>
    <scope>NUCLEOTIDE SEQUENCE [LARGE SCALE GENOMIC DNA]</scope>
    <source>
        <strain evidence="4 5">DSM 21801</strain>
    </source>
</reference>
<dbReference type="AlphaFoldDB" id="A0A2A9CXN6"/>
<gene>
    <name evidence="4" type="ORF">ATL40_0318</name>
</gene>
<evidence type="ECO:0000256" key="1">
    <source>
        <dbReference type="SAM" id="MobiDB-lite"/>
    </source>
</evidence>
<evidence type="ECO:0000313" key="5">
    <source>
        <dbReference type="Proteomes" id="UP000224915"/>
    </source>
</evidence>
<dbReference type="RefSeq" id="WP_169925852.1">
    <property type="nucleotide sequence ID" value="NZ_PDJD01000001.1"/>
</dbReference>
<dbReference type="EMBL" id="PDJD01000001">
    <property type="protein sequence ID" value="PFG18775.1"/>
    <property type="molecule type" value="Genomic_DNA"/>
</dbReference>
<evidence type="ECO:0000256" key="2">
    <source>
        <dbReference type="SAM" id="Phobius"/>
    </source>
</evidence>
<name>A0A2A9CXN6_9MICO</name>
<accession>A0A2A9CXN6</accession>
<proteinExistence type="predicted"/>
<keyword evidence="2" id="KW-0812">Transmembrane</keyword>
<dbReference type="Proteomes" id="UP000224915">
    <property type="component" value="Unassembled WGS sequence"/>
</dbReference>
<dbReference type="InterPro" id="IPR025642">
    <property type="entry name" value="DUF4342"/>
</dbReference>
<protein>
    <submittedName>
        <fullName evidence="4">Uncharacterized protein DUF4342</fullName>
    </submittedName>
</protein>
<keyword evidence="2" id="KW-0472">Membrane</keyword>
<feature type="region of interest" description="Disordered" evidence="1">
    <location>
        <begin position="1"/>
        <end position="24"/>
    </location>
</feature>
<feature type="transmembrane region" description="Helical" evidence="2">
    <location>
        <begin position="63"/>
        <end position="88"/>
    </location>
</feature>
<feature type="region of interest" description="Disordered" evidence="1">
    <location>
        <begin position="99"/>
        <end position="120"/>
    </location>
</feature>
<sequence length="120" mass="12469">MTENPTPETDTQNASEKTTTEEFTVSGKNALNKIKEIVAAGNVRRIILHTSSGKTLLEIPLNAGVAVVGVGALLAPWVVAIGVVTALVTSVSITVVRGEPRVESETEEPAPVADAHDASI</sequence>
<evidence type="ECO:0000313" key="4">
    <source>
        <dbReference type="EMBL" id="PFG18775.1"/>
    </source>
</evidence>
<feature type="domain" description="DUF4342" evidence="3">
    <location>
        <begin position="17"/>
        <end position="97"/>
    </location>
</feature>
<dbReference type="Pfam" id="PF14242">
    <property type="entry name" value="DUF4342"/>
    <property type="match status" value="1"/>
</dbReference>
<organism evidence="4 5">
    <name type="scientific">Serinibacter salmoneus</name>
    <dbReference type="NCBI Taxonomy" id="556530"/>
    <lineage>
        <taxon>Bacteria</taxon>
        <taxon>Bacillati</taxon>
        <taxon>Actinomycetota</taxon>
        <taxon>Actinomycetes</taxon>
        <taxon>Micrococcales</taxon>
        <taxon>Beutenbergiaceae</taxon>
        <taxon>Serinibacter</taxon>
    </lineage>
</organism>
<comment type="caution">
    <text evidence="4">The sequence shown here is derived from an EMBL/GenBank/DDBJ whole genome shotgun (WGS) entry which is preliminary data.</text>
</comment>
<keyword evidence="2" id="KW-1133">Transmembrane helix</keyword>